<accession>A0AAE1LLY7</accession>
<dbReference type="Proteomes" id="UP001219518">
    <property type="component" value="Unassembled WGS sequence"/>
</dbReference>
<dbReference type="GO" id="GO:0035014">
    <property type="term" value="F:phosphatidylinositol 3-kinase regulator activity"/>
    <property type="evidence" value="ECO:0007669"/>
    <property type="project" value="TreeGrafter"/>
</dbReference>
<keyword evidence="1" id="KW-0175">Coiled coil</keyword>
<sequence length="466" mass="51928">MATSGSDDSCIAPADFNLSSLIEDSTEETGVRQSCPLCHSRRKSFHCTVCVRNGDFVLSTSPVSERFAEKQLRLLEVRKRRLCIEKECERRLMVKKERDVVKNEIDACRERVQLLRLLLSSTKDKICENQAVEQKLKEENATRLKCLPIYSERVKKLAEMVVNLKANCDKKNLSVKDLQENLKRIIQSNVKQLVRFIFPISVITPSRSTDDCNDTVSALADALRTTYIRGRWVFTDSTGELQHCIVAPMLPGSGNYSAYNDWVASTKDGVPSSGDTAERNPGYNISAALTYTTQLVNVLAFYLDVRLPCKLHYSDFCGTELSEQKFAKRVARLNWNVLHLCFSQSVSPDLLHPNHTLSNILHLLDTQVSDLGRQGPLEIDPVLAISVEDQLQRDLAEASDDSGSEDESDALPLEWENVPLIPGCPEMPGSVSQLSQQMSSTQQATSMAGGLVTSIASVWRGLTGNR</sequence>
<dbReference type="AlphaFoldDB" id="A0AAE1LLY7"/>
<dbReference type="EMBL" id="JAHWGI010001134">
    <property type="protein sequence ID" value="KAK3922912.1"/>
    <property type="molecule type" value="Genomic_DNA"/>
</dbReference>
<protein>
    <submittedName>
        <fullName evidence="2">Beclin 1-associated autophagy-related key regulator</fullName>
    </submittedName>
</protein>
<reference evidence="2" key="2">
    <citation type="journal article" date="2023" name="BMC Genomics">
        <title>Pest status, molecular evolution, and epigenetic factors derived from the genome assembly of Frankliniella fusca, a thysanopteran phytovirus vector.</title>
        <authorList>
            <person name="Catto M.A."/>
            <person name="Labadie P.E."/>
            <person name="Jacobson A.L."/>
            <person name="Kennedy G.G."/>
            <person name="Srinivasan R."/>
            <person name="Hunt B.G."/>
        </authorList>
    </citation>
    <scope>NUCLEOTIDE SEQUENCE</scope>
    <source>
        <strain evidence="2">PL_HMW_Pooled</strain>
    </source>
</reference>
<dbReference type="PANTHER" id="PTHR13664:SF0">
    <property type="entry name" value="BECLIN 1-ASSOCIATED AUTOPHAGY-RELATED KEY REGULATOR"/>
    <property type="match status" value="1"/>
</dbReference>
<dbReference type="Pfam" id="PF10186">
    <property type="entry name" value="ATG14"/>
    <property type="match status" value="1"/>
</dbReference>
<gene>
    <name evidence="2" type="ORF">KUF71_001571</name>
</gene>
<dbReference type="GO" id="GO:0097632">
    <property type="term" value="C:extrinsic component of phagophore assembly site membrane"/>
    <property type="evidence" value="ECO:0007669"/>
    <property type="project" value="TreeGrafter"/>
</dbReference>
<proteinExistence type="predicted"/>
<dbReference type="GO" id="GO:0005776">
    <property type="term" value="C:autophagosome"/>
    <property type="evidence" value="ECO:0007669"/>
    <property type="project" value="TreeGrafter"/>
</dbReference>
<dbReference type="PANTHER" id="PTHR13664">
    <property type="entry name" value="BECLIN 1-ASSOCIATED AUTOPHAGY-RELATED KEY REGULATOR"/>
    <property type="match status" value="1"/>
</dbReference>
<evidence type="ECO:0000313" key="2">
    <source>
        <dbReference type="EMBL" id="KAK3922912.1"/>
    </source>
</evidence>
<dbReference type="GO" id="GO:0000423">
    <property type="term" value="P:mitophagy"/>
    <property type="evidence" value="ECO:0007669"/>
    <property type="project" value="TreeGrafter"/>
</dbReference>
<keyword evidence="3" id="KW-1185">Reference proteome</keyword>
<dbReference type="InterPro" id="IPR018791">
    <property type="entry name" value="UV_resistance/autophagy_Atg14"/>
</dbReference>
<comment type="caution">
    <text evidence="2">The sequence shown here is derived from an EMBL/GenBank/DDBJ whole genome shotgun (WGS) entry which is preliminary data.</text>
</comment>
<dbReference type="GO" id="GO:0009267">
    <property type="term" value="P:cellular response to starvation"/>
    <property type="evidence" value="ECO:0007669"/>
    <property type="project" value="TreeGrafter"/>
</dbReference>
<dbReference type="GO" id="GO:0000045">
    <property type="term" value="P:autophagosome assembly"/>
    <property type="evidence" value="ECO:0007669"/>
    <property type="project" value="TreeGrafter"/>
</dbReference>
<dbReference type="GO" id="GO:0016240">
    <property type="term" value="P:autophagosome membrane docking"/>
    <property type="evidence" value="ECO:0007669"/>
    <property type="project" value="TreeGrafter"/>
</dbReference>
<dbReference type="GO" id="GO:0043495">
    <property type="term" value="F:protein-membrane adaptor activity"/>
    <property type="evidence" value="ECO:0007669"/>
    <property type="project" value="TreeGrafter"/>
</dbReference>
<evidence type="ECO:0000256" key="1">
    <source>
        <dbReference type="ARBA" id="ARBA00023054"/>
    </source>
</evidence>
<name>A0AAE1LLY7_9NEOP</name>
<organism evidence="2 3">
    <name type="scientific">Frankliniella fusca</name>
    <dbReference type="NCBI Taxonomy" id="407009"/>
    <lineage>
        <taxon>Eukaryota</taxon>
        <taxon>Metazoa</taxon>
        <taxon>Ecdysozoa</taxon>
        <taxon>Arthropoda</taxon>
        <taxon>Hexapoda</taxon>
        <taxon>Insecta</taxon>
        <taxon>Pterygota</taxon>
        <taxon>Neoptera</taxon>
        <taxon>Paraneoptera</taxon>
        <taxon>Thysanoptera</taxon>
        <taxon>Terebrantia</taxon>
        <taxon>Thripoidea</taxon>
        <taxon>Thripidae</taxon>
        <taxon>Frankliniella</taxon>
    </lineage>
</organism>
<evidence type="ECO:0000313" key="3">
    <source>
        <dbReference type="Proteomes" id="UP001219518"/>
    </source>
</evidence>
<reference evidence="2" key="1">
    <citation type="submission" date="2021-07" db="EMBL/GenBank/DDBJ databases">
        <authorList>
            <person name="Catto M.A."/>
            <person name="Jacobson A."/>
            <person name="Kennedy G."/>
            <person name="Labadie P."/>
            <person name="Hunt B.G."/>
            <person name="Srinivasan R."/>
        </authorList>
    </citation>
    <scope>NUCLEOTIDE SEQUENCE</scope>
    <source>
        <strain evidence="2">PL_HMW_Pooled</strain>
        <tissue evidence="2">Head</tissue>
    </source>
</reference>
<dbReference type="GO" id="GO:0097629">
    <property type="term" value="C:extrinsic component of omegasome membrane"/>
    <property type="evidence" value="ECO:0007669"/>
    <property type="project" value="TreeGrafter"/>
</dbReference>
<dbReference type="GO" id="GO:0035032">
    <property type="term" value="C:phosphatidylinositol 3-kinase complex, class III"/>
    <property type="evidence" value="ECO:0007669"/>
    <property type="project" value="TreeGrafter"/>
</dbReference>